<evidence type="ECO:0000313" key="2">
    <source>
        <dbReference type="Proteomes" id="UP000784294"/>
    </source>
</evidence>
<evidence type="ECO:0000313" key="1">
    <source>
        <dbReference type="EMBL" id="VEL42788.1"/>
    </source>
</evidence>
<proteinExistence type="predicted"/>
<keyword evidence="2" id="KW-1185">Reference proteome</keyword>
<dbReference type="Proteomes" id="UP000784294">
    <property type="component" value="Unassembled WGS sequence"/>
</dbReference>
<gene>
    <name evidence="1" type="ORF">PXEA_LOCUS36228</name>
</gene>
<protein>
    <submittedName>
        <fullName evidence="1">Uncharacterized protein</fullName>
    </submittedName>
</protein>
<reference evidence="1" key="1">
    <citation type="submission" date="2018-11" db="EMBL/GenBank/DDBJ databases">
        <authorList>
            <consortium name="Pathogen Informatics"/>
        </authorList>
    </citation>
    <scope>NUCLEOTIDE SEQUENCE</scope>
</reference>
<name>A0A3S5B126_9PLAT</name>
<dbReference type="AlphaFoldDB" id="A0A3S5B126"/>
<comment type="caution">
    <text evidence="1">The sequence shown here is derived from an EMBL/GenBank/DDBJ whole genome shotgun (WGS) entry which is preliminary data.</text>
</comment>
<sequence length="126" mass="13889">MRPGLIIVKESGTRRRRATECGQGRTNEIGQLGGGILDMCADSQSGHMWAVCRLSVSEYVGCPWRTCEGHWSWLPKSPFVLNQASTQARMRPPRGLTVAADRMGGLLQVAKASNRENCCRVDRTKA</sequence>
<accession>A0A3S5B126</accession>
<dbReference type="EMBL" id="CAAALY010276575">
    <property type="protein sequence ID" value="VEL42788.1"/>
    <property type="molecule type" value="Genomic_DNA"/>
</dbReference>
<organism evidence="1 2">
    <name type="scientific">Protopolystoma xenopodis</name>
    <dbReference type="NCBI Taxonomy" id="117903"/>
    <lineage>
        <taxon>Eukaryota</taxon>
        <taxon>Metazoa</taxon>
        <taxon>Spiralia</taxon>
        <taxon>Lophotrochozoa</taxon>
        <taxon>Platyhelminthes</taxon>
        <taxon>Monogenea</taxon>
        <taxon>Polyopisthocotylea</taxon>
        <taxon>Polystomatidea</taxon>
        <taxon>Polystomatidae</taxon>
        <taxon>Protopolystoma</taxon>
    </lineage>
</organism>